<comment type="catalytic activity">
    <reaction evidence="4">
        <text>5-taurinomethyluridine(34) in tRNA + S-sulfanyl-L-cysteinyl-[protein] + AH2 + ATP = 5-taurinomethyl-2-thiouridine(34) in tRNA + L-cysteinyl-[protein] + A + AMP + diphosphate + H(+)</text>
        <dbReference type="Rhea" id="RHEA:47040"/>
        <dbReference type="Rhea" id="RHEA-COMP:10131"/>
        <dbReference type="Rhea" id="RHEA-COMP:11726"/>
        <dbReference type="Rhea" id="RHEA-COMP:11732"/>
        <dbReference type="Rhea" id="RHEA-COMP:11733"/>
        <dbReference type="ChEBI" id="CHEBI:13193"/>
        <dbReference type="ChEBI" id="CHEBI:15378"/>
        <dbReference type="ChEBI" id="CHEBI:17499"/>
        <dbReference type="ChEBI" id="CHEBI:29950"/>
        <dbReference type="ChEBI" id="CHEBI:30616"/>
        <dbReference type="ChEBI" id="CHEBI:33019"/>
        <dbReference type="ChEBI" id="CHEBI:61963"/>
        <dbReference type="ChEBI" id="CHEBI:87171"/>
        <dbReference type="ChEBI" id="CHEBI:87172"/>
        <dbReference type="ChEBI" id="CHEBI:456215"/>
        <dbReference type="EC" id="2.8.1.14"/>
    </reaction>
</comment>
<dbReference type="GO" id="GO:0002143">
    <property type="term" value="P:tRNA wobble position uridine thiolation"/>
    <property type="evidence" value="ECO:0007669"/>
    <property type="project" value="TreeGrafter"/>
</dbReference>
<keyword evidence="7" id="KW-1185">Reference proteome</keyword>
<dbReference type="InterPro" id="IPR014729">
    <property type="entry name" value="Rossmann-like_a/b/a_fold"/>
</dbReference>
<comment type="function">
    <text evidence="1">Catalyzes the 2-thiolation of uridine at the wobble position (U34) of mitochondrial tRNA(Lys), tRNA(Glu) and tRNA(Gln). Required for the formation of 5-taurinomethyl-2-thiouridine (tm5s2U) of mitochondrial tRNA(Lys), tRNA(Glu), and tRNA(Gln) at the wobble position. ATP is required to activate the C2 atom of the wobble base.</text>
</comment>
<gene>
    <name evidence="6" type="ORF">ADEAN_000970900</name>
</gene>
<reference evidence="6 7" key="1">
    <citation type="submission" date="2020-08" db="EMBL/GenBank/DDBJ databases">
        <authorList>
            <person name="Newling K."/>
            <person name="Davey J."/>
            <person name="Forrester S."/>
        </authorList>
    </citation>
    <scope>NUCLEOTIDE SEQUENCE [LARGE SCALE GENOMIC DNA]</scope>
    <source>
        <strain evidence="7">Crithidia deanei Carvalho (ATCC PRA-265)</strain>
    </source>
</reference>
<dbReference type="EC" id="2.8.1.14" evidence="3"/>
<evidence type="ECO:0000256" key="2">
    <source>
        <dbReference type="ARBA" id="ARBA00006191"/>
    </source>
</evidence>
<proteinExistence type="inferred from homology"/>
<name>A0A7G2CS25_9TRYP</name>
<evidence type="ECO:0000256" key="4">
    <source>
        <dbReference type="ARBA" id="ARBA00049564"/>
    </source>
</evidence>
<evidence type="ECO:0000313" key="7">
    <source>
        <dbReference type="Proteomes" id="UP000515908"/>
    </source>
</evidence>
<sequence length="501" mass="55234">MKNAIRVVIALSGGVDSAVTALFLSHCVHTSHDIAALQAESTAPPPLATVLDAIHTSTPWSVVAKAKSSQQIDFPVPVAYRSVHMRNWNDQDSNWCQTSVGEFNDAQDVAHSLGLLPTERRLTVLDFSAEYAERCFQPMLQSYQKGRTLNVDVLCNSEIKFGALLERVRRPPYSADYIATGHYARVVRRHGLAQLASPFSALKDLNDQTVFLSRVPSFAAALFPLGHLFHSKEEVRRAAAECGGPVLQRLASKKTSTGLCFVGKVREKGAAVSTCSAVSATPTFATFLSEYIAPPSTVGAKRCRFFMLERDEEIKRQHLKWGRSSDGAERELFEKDYGVGCIPSFALTVGQRVVWEEVIGKKRRVHTCYVAKKVPHDDEEVGEVALLKEVYLAPTWNHPSFYTTTIAVTSVHLHVPIGALDVKEHDQYKTLSCYCVCRHQDARVPCELQWRVSAETSGREIEKATVLVQVPLRAVAPGQLAVLYASADLVSSVVWGSGWIA</sequence>
<dbReference type="OrthoDB" id="3685at2759"/>
<dbReference type="PANTHER" id="PTHR11933:SF5">
    <property type="entry name" value="MITOCHONDRIAL TRNA-SPECIFIC 2-THIOURIDYLASE 1"/>
    <property type="match status" value="1"/>
</dbReference>
<evidence type="ECO:0000256" key="3">
    <source>
        <dbReference type="ARBA" id="ARBA00011953"/>
    </source>
</evidence>
<dbReference type="Pfam" id="PF20258">
    <property type="entry name" value="tRNA_Me_trans_C"/>
    <property type="match status" value="1"/>
</dbReference>
<dbReference type="InterPro" id="IPR046885">
    <property type="entry name" value="MnmA-like_C"/>
</dbReference>
<organism evidence="6 7">
    <name type="scientific">Angomonas deanei</name>
    <dbReference type="NCBI Taxonomy" id="59799"/>
    <lineage>
        <taxon>Eukaryota</taxon>
        <taxon>Discoba</taxon>
        <taxon>Euglenozoa</taxon>
        <taxon>Kinetoplastea</taxon>
        <taxon>Metakinetoplastina</taxon>
        <taxon>Trypanosomatida</taxon>
        <taxon>Trypanosomatidae</taxon>
        <taxon>Strigomonadinae</taxon>
        <taxon>Angomonas</taxon>
    </lineage>
</organism>
<evidence type="ECO:0000313" key="6">
    <source>
        <dbReference type="EMBL" id="CAD2222169.1"/>
    </source>
</evidence>
<keyword evidence="6" id="KW-0808">Transferase</keyword>
<dbReference type="Gene3D" id="2.40.30.10">
    <property type="entry name" value="Translation factors"/>
    <property type="match status" value="1"/>
</dbReference>
<dbReference type="EMBL" id="LR877168">
    <property type="protein sequence ID" value="CAD2222169.1"/>
    <property type="molecule type" value="Genomic_DNA"/>
</dbReference>
<dbReference type="VEuPathDB" id="TriTrypDB:ADEAN_000970900"/>
<evidence type="ECO:0000256" key="1">
    <source>
        <dbReference type="ARBA" id="ARBA00003986"/>
    </source>
</evidence>
<dbReference type="SUPFAM" id="SSF52402">
    <property type="entry name" value="Adenine nucleotide alpha hydrolases-like"/>
    <property type="match status" value="1"/>
</dbReference>
<dbReference type="Proteomes" id="UP000515908">
    <property type="component" value="Chromosome 24"/>
</dbReference>
<dbReference type="CDD" id="cd01998">
    <property type="entry name" value="MnmA_TRMU-like"/>
    <property type="match status" value="1"/>
</dbReference>
<evidence type="ECO:0000259" key="5">
    <source>
        <dbReference type="Pfam" id="PF20258"/>
    </source>
</evidence>
<dbReference type="InterPro" id="IPR004506">
    <property type="entry name" value="MnmA-like"/>
</dbReference>
<dbReference type="AlphaFoldDB" id="A0A7G2CS25"/>
<dbReference type="Gene3D" id="3.40.50.620">
    <property type="entry name" value="HUPs"/>
    <property type="match status" value="1"/>
</dbReference>
<dbReference type="PANTHER" id="PTHR11933">
    <property type="entry name" value="TRNA 5-METHYLAMINOMETHYL-2-THIOURIDYLATE -METHYLTRANSFERASE"/>
    <property type="match status" value="1"/>
</dbReference>
<protein>
    <recommendedName>
        <fullName evidence="3">tRNA-5-taurinomethyluridine 2-sulfurtransferase</fullName>
        <ecNumber evidence="3">2.8.1.14</ecNumber>
    </recommendedName>
</protein>
<comment type="similarity">
    <text evidence="2">Belongs to the MnmA/TRMU family.</text>
</comment>
<accession>A0A7G2CS25</accession>
<dbReference type="GO" id="GO:0061708">
    <property type="term" value="F:tRNA-5-taurinomethyluridine 2-sulfurtransferase"/>
    <property type="evidence" value="ECO:0007669"/>
    <property type="project" value="UniProtKB-EC"/>
</dbReference>
<dbReference type="Pfam" id="PF03054">
    <property type="entry name" value="tRNA_Me_trans"/>
    <property type="match status" value="1"/>
</dbReference>
<feature type="domain" description="tRNA-specific 2-thiouridylase MnmA-like C-terminal" evidence="5">
    <location>
        <begin position="426"/>
        <end position="500"/>
    </location>
</feature>